<feature type="active site" evidence="1">
    <location>
        <position position="33"/>
    </location>
</feature>
<protein>
    <submittedName>
        <fullName evidence="4">Thioesterase</fullName>
    </submittedName>
</protein>
<name>A0A838XHZ5_9ACTN</name>
<dbReference type="Proteomes" id="UP000550354">
    <property type="component" value="Unassembled WGS sequence"/>
</dbReference>
<comment type="caution">
    <text evidence="4">The sequence shown here is derived from an EMBL/GenBank/DDBJ whole genome shotgun (WGS) entry which is preliminary data.</text>
</comment>
<accession>A0A838XHZ5</accession>
<gene>
    <name evidence="4" type="ORF">H1W00_14545</name>
</gene>
<organism evidence="4 5">
    <name type="scientific">Aeromicrobium phoceense</name>
    <dbReference type="NCBI Taxonomy" id="2754045"/>
    <lineage>
        <taxon>Bacteria</taxon>
        <taxon>Bacillati</taxon>
        <taxon>Actinomycetota</taxon>
        <taxon>Actinomycetes</taxon>
        <taxon>Propionibacteriales</taxon>
        <taxon>Nocardioidaceae</taxon>
        <taxon>Aeromicrobium</taxon>
    </lineage>
</organism>
<reference evidence="4 5" key="1">
    <citation type="submission" date="2020-07" db="EMBL/GenBank/DDBJ databases">
        <title>Draft genome and description of Aeromicrobium phoceense strain Marseille-Q0843 isolated from healthy skin swab.</title>
        <authorList>
            <person name="Boxberger M."/>
            <person name="La Scola B."/>
        </authorList>
    </citation>
    <scope>NUCLEOTIDE SEQUENCE [LARGE SCALE GENOMIC DNA]</scope>
    <source>
        <strain evidence="4 5">Marseille-Q0843</strain>
    </source>
</reference>
<evidence type="ECO:0000259" key="3">
    <source>
        <dbReference type="Pfam" id="PF22636"/>
    </source>
</evidence>
<feature type="binding site" evidence="2">
    <location>
        <position position="58"/>
    </location>
    <ligand>
        <name>CoA</name>
        <dbReference type="ChEBI" id="CHEBI:57287"/>
    </ligand>
</feature>
<sequence>MAGDAGHATVTHTVGPEHTARAVGSGDLEVLGTPVLLAWLEEATCAALDLEDSQTSVGTRVEVQHLAASGVGATITAAASLTQRDGRMVIFEVSARDGNEVLVASGQVRRIVVERERFLSRVPPVD</sequence>
<evidence type="ECO:0000256" key="1">
    <source>
        <dbReference type="PIRSR" id="PIRSR014972-1"/>
    </source>
</evidence>
<dbReference type="PANTHER" id="PTHR36934">
    <property type="entry name" value="BLR0278 PROTEIN"/>
    <property type="match status" value="1"/>
</dbReference>
<evidence type="ECO:0000313" key="5">
    <source>
        <dbReference type="Proteomes" id="UP000550354"/>
    </source>
</evidence>
<feature type="binding site" evidence="2">
    <location>
        <position position="110"/>
    </location>
    <ligand>
        <name>substrate</name>
    </ligand>
</feature>
<dbReference type="Pfam" id="PF22636">
    <property type="entry name" value="FlK"/>
    <property type="match status" value="1"/>
</dbReference>
<dbReference type="PANTHER" id="PTHR36934:SF1">
    <property type="entry name" value="THIOESTERASE DOMAIN-CONTAINING PROTEIN"/>
    <property type="match status" value="1"/>
</dbReference>
<feature type="active site" evidence="1">
    <location>
        <position position="41"/>
    </location>
</feature>
<proteinExistence type="predicted"/>
<dbReference type="InterPro" id="IPR025540">
    <property type="entry name" value="FlK"/>
</dbReference>
<feature type="domain" description="Fluoroacetyl-CoA-specific thioesterase-like" evidence="3">
    <location>
        <begin position="14"/>
        <end position="116"/>
    </location>
</feature>
<feature type="binding site" evidence="2">
    <location>
        <position position="58"/>
    </location>
    <ligand>
        <name>substrate</name>
    </ligand>
</feature>
<dbReference type="SUPFAM" id="SSF54637">
    <property type="entry name" value="Thioesterase/thiol ester dehydrase-isomerase"/>
    <property type="match status" value="1"/>
</dbReference>
<dbReference type="AlphaFoldDB" id="A0A838XHZ5"/>
<keyword evidence="5" id="KW-1185">Reference proteome</keyword>
<dbReference type="PIRSF" id="PIRSF014972">
    <property type="entry name" value="FlK"/>
    <property type="match status" value="1"/>
</dbReference>
<dbReference type="InterPro" id="IPR029069">
    <property type="entry name" value="HotDog_dom_sf"/>
</dbReference>
<evidence type="ECO:0000313" key="4">
    <source>
        <dbReference type="EMBL" id="MBA4609702.1"/>
    </source>
</evidence>
<dbReference type="InterPro" id="IPR054485">
    <property type="entry name" value="FlK-like_dom"/>
</dbReference>
<evidence type="ECO:0000256" key="2">
    <source>
        <dbReference type="PIRSR" id="PIRSR014972-2"/>
    </source>
</evidence>
<dbReference type="EMBL" id="JACEOG010000002">
    <property type="protein sequence ID" value="MBA4609702.1"/>
    <property type="molecule type" value="Genomic_DNA"/>
</dbReference>
<feature type="active site" evidence="1">
    <location>
        <position position="65"/>
    </location>
</feature>
<dbReference type="Gene3D" id="3.10.129.10">
    <property type="entry name" value="Hotdog Thioesterase"/>
    <property type="match status" value="1"/>
</dbReference>